<evidence type="ECO:0000313" key="2">
    <source>
        <dbReference type="EMBL" id="KAG0120154.1"/>
    </source>
</evidence>
<evidence type="ECO:0000313" key="4">
    <source>
        <dbReference type="Proteomes" id="UP000618051"/>
    </source>
</evidence>
<dbReference type="EMBL" id="JADDUC020000003">
    <property type="protein sequence ID" value="KAI1240507.1"/>
    <property type="molecule type" value="Genomic_DNA"/>
</dbReference>
<comment type="caution">
    <text evidence="2">The sequence shown here is derived from an EMBL/GenBank/DDBJ whole genome shotgun (WGS) entry which is preliminary data.</text>
</comment>
<protein>
    <submittedName>
        <fullName evidence="2">Uncharacterized protein</fullName>
    </submittedName>
</protein>
<reference evidence="3" key="3">
    <citation type="submission" date="2022-01" db="EMBL/GenBank/DDBJ databases">
        <authorList>
            <person name="Rubenstein D.R."/>
        </authorList>
    </citation>
    <scope>NUCLEOTIDE SEQUENCE</scope>
    <source>
        <strain evidence="3">SS15</strain>
        <tissue evidence="3">Liver</tissue>
    </source>
</reference>
<keyword evidence="4" id="KW-1185">Reference proteome</keyword>
<reference evidence="2" key="1">
    <citation type="submission" date="2020-10" db="EMBL/GenBank/DDBJ databases">
        <title>Feather gene expression reveals the developmental basis of iridescence in African starlings.</title>
        <authorList>
            <person name="Rubenstein D.R."/>
        </authorList>
    </citation>
    <scope>NUCLEOTIDE SEQUENCE</scope>
    <source>
        <strain evidence="2">SS15</strain>
        <tissue evidence="2">Liver</tissue>
    </source>
</reference>
<feature type="compositionally biased region" description="Polar residues" evidence="1">
    <location>
        <begin position="203"/>
        <end position="226"/>
    </location>
</feature>
<evidence type="ECO:0000256" key="1">
    <source>
        <dbReference type="SAM" id="MobiDB-lite"/>
    </source>
</evidence>
<accession>A0A835TXP0</accession>
<gene>
    <name evidence="3" type="ORF">IHE44_0008931</name>
    <name evidence="2" type="ORF">IHE44_012901</name>
</gene>
<feature type="region of interest" description="Disordered" evidence="1">
    <location>
        <begin position="28"/>
        <end position="51"/>
    </location>
</feature>
<dbReference type="Proteomes" id="UP000618051">
    <property type="component" value="Unassembled WGS sequence"/>
</dbReference>
<evidence type="ECO:0000313" key="3">
    <source>
        <dbReference type="EMBL" id="KAI1240507.1"/>
    </source>
</evidence>
<reference evidence="3 4" key="2">
    <citation type="journal article" date="2021" name="J. Hered.">
        <title>Feather Gene Expression Elucidates the Developmental Basis of Plumage Iridescence in African Starlings.</title>
        <authorList>
            <person name="Rubenstein D.R."/>
            <person name="Corvelo A."/>
            <person name="MacManes M.D."/>
            <person name="Maia R."/>
            <person name="Narzisi G."/>
            <person name="Rousaki A."/>
            <person name="Vandenabeele P."/>
            <person name="Shawkey M.D."/>
            <person name="Solomon J."/>
        </authorList>
    </citation>
    <scope>NUCLEOTIDE SEQUENCE [LARGE SCALE GENOMIC DNA]</scope>
    <source>
        <strain evidence="3">SS15</strain>
    </source>
</reference>
<sequence length="340" mass="35899">MRDGAAGSSPPPPGLQWLVPLALDCKGEDQHKGKHRNPLAKEHLETSSGPNSTVQIEMIAQGRAGLVPAGGEPLVRGKGPWGGLSSVLVHVGGEKPEVHLPLVEDAALVAPGPNLPALGRSLRHPKAPQKTEGTYAQAHTFLLSPHTGFPGNPRAASTWAVSRDKLPVGHVDHELQSQHSLPCEARRQDNGFGHFSISPAPGNASTVPIGNSSPLATQDTSPAPDSNHSHKGVEVLCNTEEQHPKRLLPGNAACHTLLVFPSCSAPHCGPQARYRGHQEVVPYLEPAGSKDISIKEAAGGKMSSEAATEENTKTTIHYLKKLLGRTVQVSQSAEPNFGQK</sequence>
<dbReference type="AlphaFoldDB" id="A0A835TXP0"/>
<name>A0A835TXP0_9PASS</name>
<dbReference type="EMBL" id="JADDUC010000067">
    <property type="protein sequence ID" value="KAG0120154.1"/>
    <property type="molecule type" value="Genomic_DNA"/>
</dbReference>
<proteinExistence type="predicted"/>
<feature type="region of interest" description="Disordered" evidence="1">
    <location>
        <begin position="192"/>
        <end position="229"/>
    </location>
</feature>
<organism evidence="2">
    <name type="scientific">Lamprotornis superbus</name>
    <dbReference type="NCBI Taxonomy" id="245042"/>
    <lineage>
        <taxon>Eukaryota</taxon>
        <taxon>Metazoa</taxon>
        <taxon>Chordata</taxon>
        <taxon>Craniata</taxon>
        <taxon>Vertebrata</taxon>
        <taxon>Euteleostomi</taxon>
        <taxon>Archelosauria</taxon>
        <taxon>Archosauria</taxon>
        <taxon>Dinosauria</taxon>
        <taxon>Saurischia</taxon>
        <taxon>Theropoda</taxon>
        <taxon>Coelurosauria</taxon>
        <taxon>Aves</taxon>
        <taxon>Neognathae</taxon>
        <taxon>Neoaves</taxon>
        <taxon>Telluraves</taxon>
        <taxon>Australaves</taxon>
        <taxon>Passeriformes</taxon>
        <taxon>Sturnidae</taxon>
        <taxon>Lamprotornis</taxon>
    </lineage>
</organism>